<name>A0A1Y3MHP5_9BACI</name>
<gene>
    <name evidence="1" type="ORF">BW425_22600</name>
</gene>
<dbReference type="EMBL" id="MWPX01000038">
    <property type="protein sequence ID" value="OUM46673.1"/>
    <property type="molecule type" value="Genomic_DNA"/>
</dbReference>
<dbReference type="Proteomes" id="UP000195321">
    <property type="component" value="Unassembled WGS sequence"/>
</dbReference>
<dbReference type="Gene3D" id="2.60.40.3830">
    <property type="match status" value="1"/>
</dbReference>
<protein>
    <submittedName>
        <fullName evidence="1">Uncharacterized protein</fullName>
    </submittedName>
</protein>
<organism evidence="1 2">
    <name type="scientific">Bacillus pseudomycoides</name>
    <dbReference type="NCBI Taxonomy" id="64104"/>
    <lineage>
        <taxon>Bacteria</taxon>
        <taxon>Bacillati</taxon>
        <taxon>Bacillota</taxon>
        <taxon>Bacilli</taxon>
        <taxon>Bacillales</taxon>
        <taxon>Bacillaceae</taxon>
        <taxon>Bacillus</taxon>
        <taxon>Bacillus cereus group</taxon>
    </lineage>
</organism>
<evidence type="ECO:0000313" key="2">
    <source>
        <dbReference type="Proteomes" id="UP000195321"/>
    </source>
</evidence>
<dbReference type="AlphaFoldDB" id="A0A1Y3MHP5"/>
<sequence length="173" mass="19823">MVTGIIGWNGKTEAIQVNKNASSFEVKEHDQGIHWIYDLYGIENQIGFIKQPIVVNQSKTYDWFLWGTEKLRSDQSLKITAIHPNTKQEIQIADIKHINQYDQSIHSFYEKTKILPLSNSVSKNSIKLISHQAINMKFPKSGTWNLNVLIGDKKLPPIPIEVTNQEEILTPLK</sequence>
<reference evidence="1 2" key="1">
    <citation type="submission" date="2017-02" db="EMBL/GenBank/DDBJ databases">
        <title>Bacillus pseudomycoides isolate FSL K6-0042.</title>
        <authorList>
            <person name="Kovac J."/>
        </authorList>
    </citation>
    <scope>NUCLEOTIDE SEQUENCE [LARGE SCALE GENOMIC DNA]</scope>
    <source>
        <strain evidence="1 2">FSL K6-0042</strain>
    </source>
</reference>
<comment type="caution">
    <text evidence="1">The sequence shown here is derived from an EMBL/GenBank/DDBJ whole genome shotgun (WGS) entry which is preliminary data.</text>
</comment>
<evidence type="ECO:0000313" key="1">
    <source>
        <dbReference type="EMBL" id="OUM46673.1"/>
    </source>
</evidence>
<proteinExistence type="predicted"/>
<accession>C3AWC8</accession>
<accession>A0A1Y3MHP5</accession>